<dbReference type="InterPro" id="IPR013321">
    <property type="entry name" value="Arc_rbn_hlx_hlx"/>
</dbReference>
<dbReference type="Gene3D" id="1.10.1220.10">
    <property type="entry name" value="Met repressor-like"/>
    <property type="match status" value="1"/>
</dbReference>
<reference evidence="1 2" key="1">
    <citation type="journal article" date="2016" name="Nat. Commun.">
        <title>Thousands of microbial genomes shed light on interconnected biogeochemical processes in an aquifer system.</title>
        <authorList>
            <person name="Anantharaman K."/>
            <person name="Brown C.T."/>
            <person name="Hug L.A."/>
            <person name="Sharon I."/>
            <person name="Castelle C.J."/>
            <person name="Probst A.J."/>
            <person name="Thomas B.C."/>
            <person name="Singh A."/>
            <person name="Wilkins M.J."/>
            <person name="Karaoz U."/>
            <person name="Brodie E.L."/>
            <person name="Williams K.H."/>
            <person name="Hubbard S.S."/>
            <person name="Banfield J.F."/>
        </authorList>
    </citation>
    <scope>NUCLEOTIDE SEQUENCE [LARGE SCALE GENOMIC DNA]</scope>
</reference>
<sequence>MNTAVINIKVNPLIKKKAQSLAEELGLSLSAVINRLLKHFIQTKTIVFTAKEEPTEYLLQALKESKEDIKAGRAISFTKPEKALRFLDKMIDNERKSRHKD</sequence>
<gene>
    <name evidence="1" type="ORF">A3B40_05365</name>
</gene>
<dbReference type="AlphaFoldDB" id="A0A1F7IMI7"/>
<dbReference type="EMBL" id="MGAI01000026">
    <property type="protein sequence ID" value="OGK44583.1"/>
    <property type="molecule type" value="Genomic_DNA"/>
</dbReference>
<protein>
    <submittedName>
        <fullName evidence="1">Uncharacterized protein</fullName>
    </submittedName>
</protein>
<evidence type="ECO:0000313" key="2">
    <source>
        <dbReference type="Proteomes" id="UP000178040"/>
    </source>
</evidence>
<dbReference type="Proteomes" id="UP000178040">
    <property type="component" value="Unassembled WGS sequence"/>
</dbReference>
<dbReference type="Pfam" id="PF04221">
    <property type="entry name" value="RelB"/>
    <property type="match status" value="1"/>
</dbReference>
<comment type="caution">
    <text evidence="1">The sequence shown here is derived from an EMBL/GenBank/DDBJ whole genome shotgun (WGS) entry which is preliminary data.</text>
</comment>
<dbReference type="InterPro" id="IPR007337">
    <property type="entry name" value="RelB/DinJ"/>
</dbReference>
<name>A0A1F7IMI7_9BACT</name>
<proteinExistence type="predicted"/>
<accession>A0A1F7IMI7</accession>
<organism evidence="1 2">
    <name type="scientific">Candidatus Roizmanbacteria bacterium RIFCSPLOWO2_01_FULL_37_16</name>
    <dbReference type="NCBI Taxonomy" id="1802058"/>
    <lineage>
        <taxon>Bacteria</taxon>
        <taxon>Candidatus Roizmaniibacteriota</taxon>
    </lineage>
</organism>
<evidence type="ECO:0000313" key="1">
    <source>
        <dbReference type="EMBL" id="OGK44583.1"/>
    </source>
</evidence>
<dbReference type="GO" id="GO:0006355">
    <property type="term" value="P:regulation of DNA-templated transcription"/>
    <property type="evidence" value="ECO:0007669"/>
    <property type="project" value="InterPro"/>
</dbReference>